<feature type="transmembrane region" description="Helical" evidence="1">
    <location>
        <begin position="6"/>
        <end position="26"/>
    </location>
</feature>
<gene>
    <name evidence="2" type="ORF">S03H2_68081</name>
</gene>
<keyword evidence="1" id="KW-0812">Transmembrane</keyword>
<feature type="transmembrane region" description="Helical" evidence="1">
    <location>
        <begin position="38"/>
        <end position="61"/>
    </location>
</feature>
<keyword evidence="1" id="KW-0472">Membrane</keyword>
<protein>
    <submittedName>
        <fullName evidence="2">Uncharacterized protein</fullName>
    </submittedName>
</protein>
<dbReference type="EMBL" id="BARU01044698">
    <property type="protein sequence ID" value="GAH80378.1"/>
    <property type="molecule type" value="Genomic_DNA"/>
</dbReference>
<organism evidence="2">
    <name type="scientific">marine sediment metagenome</name>
    <dbReference type="NCBI Taxonomy" id="412755"/>
    <lineage>
        <taxon>unclassified sequences</taxon>
        <taxon>metagenomes</taxon>
        <taxon>ecological metagenomes</taxon>
    </lineage>
</organism>
<feature type="non-terminal residue" evidence="2">
    <location>
        <position position="67"/>
    </location>
</feature>
<accession>X1KE82</accession>
<comment type="caution">
    <text evidence="2">The sequence shown here is derived from an EMBL/GenBank/DDBJ whole genome shotgun (WGS) entry which is preliminary data.</text>
</comment>
<keyword evidence="1" id="KW-1133">Transmembrane helix</keyword>
<proteinExistence type="predicted"/>
<dbReference type="AlphaFoldDB" id="X1KE82"/>
<sequence length="67" mass="7623">MIWGALQIAVLILSVVIVIKFLVLAIKPKAWMKLAKKLYNKPLILVLVELVLAAVLFYYLLMQLTII</sequence>
<evidence type="ECO:0000313" key="2">
    <source>
        <dbReference type="EMBL" id="GAH80378.1"/>
    </source>
</evidence>
<evidence type="ECO:0000256" key="1">
    <source>
        <dbReference type="SAM" id="Phobius"/>
    </source>
</evidence>
<name>X1KE82_9ZZZZ</name>
<reference evidence="2" key="1">
    <citation type="journal article" date="2014" name="Front. Microbiol.">
        <title>High frequency of phylogenetically diverse reductive dehalogenase-homologous genes in deep subseafloor sedimentary metagenomes.</title>
        <authorList>
            <person name="Kawai M."/>
            <person name="Futagami T."/>
            <person name="Toyoda A."/>
            <person name="Takaki Y."/>
            <person name="Nishi S."/>
            <person name="Hori S."/>
            <person name="Arai W."/>
            <person name="Tsubouchi T."/>
            <person name="Morono Y."/>
            <person name="Uchiyama I."/>
            <person name="Ito T."/>
            <person name="Fujiyama A."/>
            <person name="Inagaki F."/>
            <person name="Takami H."/>
        </authorList>
    </citation>
    <scope>NUCLEOTIDE SEQUENCE</scope>
    <source>
        <strain evidence="2">Expedition CK06-06</strain>
    </source>
</reference>